<dbReference type="InterPro" id="IPR029063">
    <property type="entry name" value="SAM-dependent_MTases_sf"/>
</dbReference>
<reference evidence="18" key="3">
    <citation type="journal article" date="2016" name="Gigascience">
        <title>De novo construction of an expanded transcriptome assembly for the western tarnished plant bug, Lygus hesperus.</title>
        <authorList>
            <person name="Tassone E.E."/>
            <person name="Geib S.M."/>
            <person name="Hall B."/>
            <person name="Fabrick J.A."/>
            <person name="Brent C.S."/>
            <person name="Hull J.J."/>
        </authorList>
    </citation>
    <scope>NUCLEOTIDE SEQUENCE</scope>
</reference>
<dbReference type="EMBL" id="GBHO01032126">
    <property type="protein sequence ID" value="JAG11478.1"/>
    <property type="molecule type" value="Transcribed_RNA"/>
</dbReference>
<evidence type="ECO:0000256" key="9">
    <source>
        <dbReference type="ARBA" id="ARBA00047885"/>
    </source>
</evidence>
<comment type="catalytic activity">
    <reaction evidence="8">
        <text>N-terminal L-seryl-L-prolyl-L-lysyl-[protein] + 3 S-adenosyl-L-methionine = N-terminal N,N,N-trimethyl-L-seryl-L-prolyl-L-lysyl-[protein] + 3 S-adenosyl-L-homocysteine + 3 H(+)</text>
        <dbReference type="Rhea" id="RHEA:54724"/>
        <dbReference type="Rhea" id="RHEA-COMP:13789"/>
        <dbReference type="Rhea" id="RHEA-COMP:13973"/>
        <dbReference type="ChEBI" id="CHEBI:15378"/>
        <dbReference type="ChEBI" id="CHEBI:57856"/>
        <dbReference type="ChEBI" id="CHEBI:59789"/>
        <dbReference type="ChEBI" id="CHEBI:138061"/>
        <dbReference type="ChEBI" id="CHEBI:138317"/>
        <dbReference type="EC" id="2.1.1.244"/>
    </reaction>
</comment>
<evidence type="ECO:0000256" key="8">
    <source>
        <dbReference type="ARBA" id="ARBA00047306"/>
    </source>
</evidence>
<dbReference type="EC" id="2.1.1.244" evidence="5"/>
<dbReference type="GO" id="GO:0032259">
    <property type="term" value="P:methylation"/>
    <property type="evidence" value="ECO:0007669"/>
    <property type="project" value="UniProtKB-KW"/>
</dbReference>
<dbReference type="PANTHER" id="PTHR12753:SF0">
    <property type="entry name" value="ALPHA N-TERMINAL PROTEIN METHYLTRANSFERASE 1"/>
    <property type="match status" value="1"/>
</dbReference>
<reference evidence="15" key="2">
    <citation type="submission" date="2014-07" db="EMBL/GenBank/DDBJ databases">
        <authorList>
            <person name="Hull J."/>
        </authorList>
    </citation>
    <scope>NUCLEOTIDE SEQUENCE</scope>
</reference>
<dbReference type="InterPro" id="IPR008576">
    <property type="entry name" value="MeTrfase_NTM1"/>
</dbReference>
<evidence type="ECO:0000313" key="14">
    <source>
        <dbReference type="EMBL" id="JAG28825.1"/>
    </source>
</evidence>
<name>A0A0A9YB24_LYGHE</name>
<evidence type="ECO:0000256" key="6">
    <source>
        <dbReference type="ARBA" id="ARBA00039449"/>
    </source>
</evidence>
<sequence length="113" mass="12448">MGGRCVESAREIPGEDGDGSTYTSISDFWRKEWESRSKEEWYSKGVEYWSGTQATVDGVLGGYGYISDTDIRGSRAFLRELRCIKYSGVAADCGAGIGRITEKLLLPMFAAVD</sequence>
<reference evidence="15" key="1">
    <citation type="journal article" date="2014" name="PLoS ONE">
        <title>Transcriptome-Based Identification of ABC Transporters in the Western Tarnished Plant Bug Lygus hesperus.</title>
        <authorList>
            <person name="Hull J.J."/>
            <person name="Chaney K."/>
            <person name="Geib S.M."/>
            <person name="Fabrick J.A."/>
            <person name="Brent C.S."/>
            <person name="Walsh D."/>
            <person name="Lavine L.C."/>
        </authorList>
    </citation>
    <scope>NUCLEOTIDE SEQUENCE</scope>
</reference>
<dbReference type="EMBL" id="GBHO01014777">
    <property type="protein sequence ID" value="JAG28827.1"/>
    <property type="molecule type" value="Transcribed_RNA"/>
</dbReference>
<evidence type="ECO:0000313" key="16">
    <source>
        <dbReference type="EMBL" id="JAG28827.1"/>
    </source>
</evidence>
<keyword evidence="3 15" id="KW-0808">Transferase</keyword>
<keyword evidence="4" id="KW-0949">S-adenosyl-L-methionine</keyword>
<dbReference type="Gene3D" id="3.40.50.150">
    <property type="entry name" value="Vaccinia Virus protein VP39"/>
    <property type="match status" value="1"/>
</dbReference>
<dbReference type="GO" id="GO:0071885">
    <property type="term" value="F:N-terminal protein N-methyltransferase activity"/>
    <property type="evidence" value="ECO:0007669"/>
    <property type="project" value="UniProtKB-EC"/>
</dbReference>
<evidence type="ECO:0000313" key="17">
    <source>
        <dbReference type="EMBL" id="JAG33142.1"/>
    </source>
</evidence>
<proteinExistence type="inferred from homology"/>
<keyword evidence="2 15" id="KW-0489">Methyltransferase</keyword>
<comment type="catalytic activity">
    <reaction evidence="9">
        <text>N-terminal L-prolyl-L-prolyl-L-lysyl-[protein] + 2 S-adenosyl-L-methionine = N-terminal N,N-dimethyl-L-prolyl-L-prolyl-L-lysyl-[protein] + 2 S-adenosyl-L-homocysteine + 2 H(+)</text>
        <dbReference type="Rhea" id="RHEA:54736"/>
        <dbReference type="Rhea" id="RHEA-COMP:13787"/>
        <dbReference type="Rhea" id="RHEA-COMP:13974"/>
        <dbReference type="ChEBI" id="CHEBI:15378"/>
        <dbReference type="ChEBI" id="CHEBI:57856"/>
        <dbReference type="ChEBI" id="CHEBI:59789"/>
        <dbReference type="ChEBI" id="CHEBI:138059"/>
        <dbReference type="ChEBI" id="CHEBI:138318"/>
        <dbReference type="EC" id="2.1.1.244"/>
    </reaction>
</comment>
<comment type="similarity">
    <text evidence="1">Belongs to the methyltransferase superfamily. NTM1 family.</text>
</comment>
<evidence type="ECO:0000256" key="4">
    <source>
        <dbReference type="ARBA" id="ARBA00022691"/>
    </source>
</evidence>
<evidence type="ECO:0000256" key="1">
    <source>
        <dbReference type="ARBA" id="ARBA00009059"/>
    </source>
</evidence>
<protein>
    <recommendedName>
        <fullName evidence="6">Alpha N-terminal protein methyltransferase 1</fullName>
        <ecNumber evidence="5">2.1.1.244</ecNumber>
    </recommendedName>
    <alternativeName>
        <fullName evidence="7">X-Pro-Lys N-terminal protein methyltransferase 1</fullName>
    </alternativeName>
</protein>
<evidence type="ECO:0000313" key="13">
    <source>
        <dbReference type="EMBL" id="JAG11478.1"/>
    </source>
</evidence>
<gene>
    <name evidence="18" type="primary">At5g44450_3</name>
    <name evidence="17" type="ORF">CM83_21973</name>
    <name evidence="12" type="ORF">CM83_21975</name>
    <name evidence="13" type="ORF">CM83_21977</name>
    <name evidence="16" type="ORF">CM83_21979</name>
    <name evidence="15" type="ORF">CM83_21981</name>
    <name evidence="14" type="ORF">CM83_21983</name>
    <name evidence="18" type="ORF">g.41103</name>
</gene>
<dbReference type="EMBL" id="GBHO01010462">
    <property type="protein sequence ID" value="JAG33142.1"/>
    <property type="molecule type" value="Transcribed_RNA"/>
</dbReference>
<evidence type="ECO:0000256" key="3">
    <source>
        <dbReference type="ARBA" id="ARBA00022679"/>
    </source>
</evidence>
<dbReference type="GO" id="GO:0005737">
    <property type="term" value="C:cytoplasm"/>
    <property type="evidence" value="ECO:0007669"/>
    <property type="project" value="TreeGrafter"/>
</dbReference>
<dbReference type="Pfam" id="PF05891">
    <property type="entry name" value="Methyltransf_PK"/>
    <property type="match status" value="1"/>
</dbReference>
<dbReference type="AlphaFoldDB" id="A0A0A9YB24"/>
<dbReference type="SUPFAM" id="SSF53335">
    <property type="entry name" value="S-adenosyl-L-methionine-dependent methyltransferases"/>
    <property type="match status" value="1"/>
</dbReference>
<evidence type="ECO:0000313" key="12">
    <source>
        <dbReference type="EMBL" id="JAG11470.1"/>
    </source>
</evidence>
<dbReference type="EMBL" id="GBHO01032134">
    <property type="protein sequence ID" value="JAG11470.1"/>
    <property type="molecule type" value="Transcribed_RNA"/>
</dbReference>
<dbReference type="EMBL" id="GBHO01014779">
    <property type="protein sequence ID" value="JAG28825.1"/>
    <property type="molecule type" value="Transcribed_RNA"/>
</dbReference>
<evidence type="ECO:0000256" key="2">
    <source>
        <dbReference type="ARBA" id="ARBA00022603"/>
    </source>
</evidence>
<evidence type="ECO:0000256" key="7">
    <source>
        <dbReference type="ARBA" id="ARBA00043129"/>
    </source>
</evidence>
<evidence type="ECO:0000313" key="18">
    <source>
        <dbReference type="EMBL" id="JAQ06668.1"/>
    </source>
</evidence>
<accession>A0A0A9YB24</accession>
<feature type="region of interest" description="Disordered" evidence="11">
    <location>
        <begin position="1"/>
        <end position="20"/>
    </location>
</feature>
<comment type="catalytic activity">
    <reaction evidence="10">
        <text>N-terminal L-alanyl-L-prolyl-L-lysyl-[protein] + 3 S-adenosyl-L-methionine = N-terminal N,N,N-trimethyl-L-alanyl-L-prolyl-L-lysyl-[protein] + 3 S-adenosyl-L-homocysteine + 3 H(+)</text>
        <dbReference type="Rhea" id="RHEA:54712"/>
        <dbReference type="Rhea" id="RHEA-COMP:13785"/>
        <dbReference type="Rhea" id="RHEA-COMP:13971"/>
        <dbReference type="ChEBI" id="CHEBI:15378"/>
        <dbReference type="ChEBI" id="CHEBI:57856"/>
        <dbReference type="ChEBI" id="CHEBI:59789"/>
        <dbReference type="ChEBI" id="CHEBI:138057"/>
        <dbReference type="ChEBI" id="CHEBI:138315"/>
        <dbReference type="EC" id="2.1.1.244"/>
    </reaction>
</comment>
<dbReference type="EMBL" id="GBHO01014778">
    <property type="protein sequence ID" value="JAG28826.1"/>
    <property type="molecule type" value="Transcribed_RNA"/>
</dbReference>
<dbReference type="EMBL" id="GDHC01011961">
    <property type="protein sequence ID" value="JAQ06668.1"/>
    <property type="molecule type" value="Transcribed_RNA"/>
</dbReference>
<evidence type="ECO:0000256" key="11">
    <source>
        <dbReference type="SAM" id="MobiDB-lite"/>
    </source>
</evidence>
<evidence type="ECO:0000256" key="10">
    <source>
        <dbReference type="ARBA" id="ARBA00048167"/>
    </source>
</evidence>
<evidence type="ECO:0000313" key="15">
    <source>
        <dbReference type="EMBL" id="JAG28826.1"/>
    </source>
</evidence>
<evidence type="ECO:0000256" key="5">
    <source>
        <dbReference type="ARBA" id="ARBA00039112"/>
    </source>
</evidence>
<organism evidence="15">
    <name type="scientific">Lygus hesperus</name>
    <name type="common">Western plant bug</name>
    <dbReference type="NCBI Taxonomy" id="30085"/>
    <lineage>
        <taxon>Eukaryota</taxon>
        <taxon>Metazoa</taxon>
        <taxon>Ecdysozoa</taxon>
        <taxon>Arthropoda</taxon>
        <taxon>Hexapoda</taxon>
        <taxon>Insecta</taxon>
        <taxon>Pterygota</taxon>
        <taxon>Neoptera</taxon>
        <taxon>Paraneoptera</taxon>
        <taxon>Hemiptera</taxon>
        <taxon>Heteroptera</taxon>
        <taxon>Panheteroptera</taxon>
        <taxon>Cimicomorpha</taxon>
        <taxon>Miridae</taxon>
        <taxon>Mirini</taxon>
        <taxon>Lygus</taxon>
    </lineage>
</organism>
<dbReference type="PANTHER" id="PTHR12753">
    <property type="entry name" value="AD-003 - RELATED"/>
    <property type="match status" value="1"/>
</dbReference>